<gene>
    <name evidence="2" type="ORF">PISMIDRAFT_669987</name>
</gene>
<accession>A0A0D0AG48</accession>
<dbReference type="Proteomes" id="UP000054018">
    <property type="component" value="Unassembled WGS sequence"/>
</dbReference>
<name>A0A0D0AG48_9AGAM</name>
<dbReference type="HOGENOM" id="CLU_2776858_0_0_1"/>
<feature type="region of interest" description="Disordered" evidence="1">
    <location>
        <begin position="49"/>
        <end position="69"/>
    </location>
</feature>
<evidence type="ECO:0000313" key="2">
    <source>
        <dbReference type="EMBL" id="KIK31043.1"/>
    </source>
</evidence>
<dbReference type="AlphaFoldDB" id="A0A0D0AG48"/>
<evidence type="ECO:0000256" key="1">
    <source>
        <dbReference type="SAM" id="MobiDB-lite"/>
    </source>
</evidence>
<proteinExistence type="predicted"/>
<protein>
    <submittedName>
        <fullName evidence="2">Uncharacterized protein</fullName>
    </submittedName>
</protein>
<evidence type="ECO:0000313" key="3">
    <source>
        <dbReference type="Proteomes" id="UP000054018"/>
    </source>
</evidence>
<organism evidence="2 3">
    <name type="scientific">Pisolithus microcarpus 441</name>
    <dbReference type="NCBI Taxonomy" id="765257"/>
    <lineage>
        <taxon>Eukaryota</taxon>
        <taxon>Fungi</taxon>
        <taxon>Dikarya</taxon>
        <taxon>Basidiomycota</taxon>
        <taxon>Agaricomycotina</taxon>
        <taxon>Agaricomycetes</taxon>
        <taxon>Agaricomycetidae</taxon>
        <taxon>Boletales</taxon>
        <taxon>Sclerodermatineae</taxon>
        <taxon>Pisolithaceae</taxon>
        <taxon>Pisolithus</taxon>
    </lineage>
</organism>
<dbReference type="EMBL" id="KN833685">
    <property type="protein sequence ID" value="KIK31043.1"/>
    <property type="molecule type" value="Genomic_DNA"/>
</dbReference>
<reference evidence="2 3" key="1">
    <citation type="submission" date="2014-04" db="EMBL/GenBank/DDBJ databases">
        <authorList>
            <consortium name="DOE Joint Genome Institute"/>
            <person name="Kuo A."/>
            <person name="Kohler A."/>
            <person name="Costa M.D."/>
            <person name="Nagy L.G."/>
            <person name="Floudas D."/>
            <person name="Copeland A."/>
            <person name="Barry K.W."/>
            <person name="Cichocki N."/>
            <person name="Veneault-Fourrey C."/>
            <person name="LaButti K."/>
            <person name="Lindquist E.A."/>
            <person name="Lipzen A."/>
            <person name="Lundell T."/>
            <person name="Morin E."/>
            <person name="Murat C."/>
            <person name="Sun H."/>
            <person name="Tunlid A."/>
            <person name="Henrissat B."/>
            <person name="Grigoriev I.V."/>
            <person name="Hibbett D.S."/>
            <person name="Martin F."/>
            <person name="Nordberg H.P."/>
            <person name="Cantor M.N."/>
            <person name="Hua S.X."/>
        </authorList>
    </citation>
    <scope>NUCLEOTIDE SEQUENCE [LARGE SCALE GENOMIC DNA]</scope>
    <source>
        <strain evidence="2 3">441</strain>
    </source>
</reference>
<sequence>MESLGLVSVNGVYDSTVGPNTPADKLVKRSTAPRFSLVPTATPKMETMKEGGELTLDGVQSGRHAMTNQ</sequence>
<reference evidence="3" key="2">
    <citation type="submission" date="2015-01" db="EMBL/GenBank/DDBJ databases">
        <title>Evolutionary Origins and Diversification of the Mycorrhizal Mutualists.</title>
        <authorList>
            <consortium name="DOE Joint Genome Institute"/>
            <consortium name="Mycorrhizal Genomics Consortium"/>
            <person name="Kohler A."/>
            <person name="Kuo A."/>
            <person name="Nagy L.G."/>
            <person name="Floudas D."/>
            <person name="Copeland A."/>
            <person name="Barry K.W."/>
            <person name="Cichocki N."/>
            <person name="Veneault-Fourrey C."/>
            <person name="LaButti K."/>
            <person name="Lindquist E.A."/>
            <person name="Lipzen A."/>
            <person name="Lundell T."/>
            <person name="Morin E."/>
            <person name="Murat C."/>
            <person name="Riley R."/>
            <person name="Ohm R."/>
            <person name="Sun H."/>
            <person name="Tunlid A."/>
            <person name="Henrissat B."/>
            <person name="Grigoriev I.V."/>
            <person name="Hibbett D.S."/>
            <person name="Martin F."/>
        </authorList>
    </citation>
    <scope>NUCLEOTIDE SEQUENCE [LARGE SCALE GENOMIC DNA]</scope>
    <source>
        <strain evidence="3">441</strain>
    </source>
</reference>
<keyword evidence="3" id="KW-1185">Reference proteome</keyword>